<evidence type="ECO:0000313" key="12">
    <source>
        <dbReference type="EMBL" id="ATJ82308.1"/>
    </source>
</evidence>
<organism evidence="12 13">
    <name type="scientific">Halomonas beimenensis</name>
    <dbReference type="NCBI Taxonomy" id="475662"/>
    <lineage>
        <taxon>Bacteria</taxon>
        <taxon>Pseudomonadati</taxon>
        <taxon>Pseudomonadota</taxon>
        <taxon>Gammaproteobacteria</taxon>
        <taxon>Oceanospirillales</taxon>
        <taxon>Halomonadaceae</taxon>
        <taxon>Halomonas</taxon>
    </lineage>
</organism>
<comment type="subcellular location">
    <subcellularLocation>
        <location evidence="1">Cell membrane</location>
        <topology evidence="1">Multi-pass membrane protein</topology>
    </subcellularLocation>
</comment>
<keyword evidence="13" id="KW-1185">Reference proteome</keyword>
<evidence type="ECO:0000313" key="13">
    <source>
        <dbReference type="Proteomes" id="UP000219993"/>
    </source>
</evidence>
<reference evidence="12 13" key="1">
    <citation type="journal article" date="2017" name="Sci. Rep.">
        <title>Revealing the Saline Adaptation Strategies of the Halophilic Bacterium Halomonas beimenensis through High-throughput Omics and Transposon Mutagenesis Approaches.</title>
        <authorList>
            <person name="Chen Y.H."/>
            <person name="Lin S.S."/>
            <person name="Shyu Y.T."/>
        </authorList>
    </citation>
    <scope>NUCLEOTIDE SEQUENCE [LARGE SCALE GENOMIC DNA]</scope>
    <source>
        <strain evidence="12 13">NTU-111</strain>
    </source>
</reference>
<feature type="transmembrane region" description="Helical" evidence="9">
    <location>
        <begin position="251"/>
        <end position="270"/>
    </location>
</feature>
<evidence type="ECO:0000256" key="8">
    <source>
        <dbReference type="ARBA" id="ARBA00023136"/>
    </source>
</evidence>
<dbReference type="EMBL" id="CP021435">
    <property type="protein sequence ID" value="ATJ82308.1"/>
    <property type="molecule type" value="Genomic_DNA"/>
</dbReference>
<keyword evidence="4 9" id="KW-0812">Transmembrane</keyword>
<dbReference type="Proteomes" id="UP000219993">
    <property type="component" value="Chromosome"/>
</dbReference>
<dbReference type="InterPro" id="IPR036640">
    <property type="entry name" value="ABC1_TM_sf"/>
</dbReference>
<dbReference type="FunFam" id="3.40.50.300:FF:000221">
    <property type="entry name" value="Multidrug ABC transporter ATP-binding protein"/>
    <property type="match status" value="1"/>
</dbReference>
<dbReference type="Pfam" id="PF00005">
    <property type="entry name" value="ABC_tran"/>
    <property type="match status" value="1"/>
</dbReference>
<dbReference type="GO" id="GO:0005886">
    <property type="term" value="C:plasma membrane"/>
    <property type="evidence" value="ECO:0007669"/>
    <property type="project" value="UniProtKB-SubCell"/>
</dbReference>
<dbReference type="PANTHER" id="PTHR43394">
    <property type="entry name" value="ATP-DEPENDENT PERMEASE MDL1, MITOCHONDRIAL"/>
    <property type="match status" value="1"/>
</dbReference>
<feature type="domain" description="ABC transmembrane type-1" evidence="11">
    <location>
        <begin position="25"/>
        <end position="312"/>
    </location>
</feature>
<evidence type="ECO:0000256" key="5">
    <source>
        <dbReference type="ARBA" id="ARBA00022741"/>
    </source>
</evidence>
<keyword evidence="5" id="KW-0547">Nucleotide-binding</keyword>
<name>A0A291P614_9GAMM</name>
<dbReference type="GO" id="GO:0090374">
    <property type="term" value="P:oligopeptide export from mitochondrion"/>
    <property type="evidence" value="ECO:0007669"/>
    <property type="project" value="TreeGrafter"/>
</dbReference>
<dbReference type="GO" id="GO:0015421">
    <property type="term" value="F:ABC-type oligopeptide transporter activity"/>
    <property type="evidence" value="ECO:0007669"/>
    <property type="project" value="TreeGrafter"/>
</dbReference>
<dbReference type="PROSITE" id="PS50893">
    <property type="entry name" value="ABC_TRANSPORTER_2"/>
    <property type="match status" value="1"/>
</dbReference>
<dbReference type="InterPro" id="IPR003593">
    <property type="entry name" value="AAA+_ATPase"/>
</dbReference>
<dbReference type="RefSeq" id="WP_097788771.1">
    <property type="nucleotide sequence ID" value="NZ_BAAADT010000029.1"/>
</dbReference>
<feature type="transmembrane region" description="Helical" evidence="9">
    <location>
        <begin position="171"/>
        <end position="188"/>
    </location>
</feature>
<keyword evidence="3" id="KW-1003">Cell membrane</keyword>
<feature type="transmembrane region" description="Helical" evidence="9">
    <location>
        <begin position="24"/>
        <end position="45"/>
    </location>
</feature>
<dbReference type="KEGG" id="hbe:BEI_1321"/>
<dbReference type="InterPro" id="IPR011527">
    <property type="entry name" value="ABC1_TM_dom"/>
</dbReference>
<evidence type="ECO:0000256" key="4">
    <source>
        <dbReference type="ARBA" id="ARBA00022692"/>
    </source>
</evidence>
<evidence type="ECO:0000259" key="10">
    <source>
        <dbReference type="PROSITE" id="PS50893"/>
    </source>
</evidence>
<keyword evidence="8 9" id="KW-0472">Membrane</keyword>
<keyword evidence="2" id="KW-0813">Transport</keyword>
<evidence type="ECO:0000256" key="2">
    <source>
        <dbReference type="ARBA" id="ARBA00022448"/>
    </source>
</evidence>
<evidence type="ECO:0000256" key="6">
    <source>
        <dbReference type="ARBA" id="ARBA00022840"/>
    </source>
</evidence>
<dbReference type="SUPFAM" id="SSF52540">
    <property type="entry name" value="P-loop containing nucleoside triphosphate hydrolases"/>
    <property type="match status" value="1"/>
</dbReference>
<dbReference type="SUPFAM" id="SSF90123">
    <property type="entry name" value="ABC transporter transmembrane region"/>
    <property type="match status" value="1"/>
</dbReference>
<feature type="transmembrane region" description="Helical" evidence="9">
    <location>
        <begin position="65"/>
        <end position="85"/>
    </location>
</feature>
<dbReference type="OrthoDB" id="9806127at2"/>
<evidence type="ECO:0000256" key="1">
    <source>
        <dbReference type="ARBA" id="ARBA00004651"/>
    </source>
</evidence>
<dbReference type="CDD" id="cd18575">
    <property type="entry name" value="ABC_6TM_bac_exporter_ABCB8_10_like"/>
    <property type="match status" value="1"/>
</dbReference>
<dbReference type="InterPro" id="IPR003439">
    <property type="entry name" value="ABC_transporter-like_ATP-bd"/>
</dbReference>
<dbReference type="PANTHER" id="PTHR43394:SF1">
    <property type="entry name" value="ATP-BINDING CASSETTE SUB-FAMILY B MEMBER 10, MITOCHONDRIAL"/>
    <property type="match status" value="1"/>
</dbReference>
<sequence>MGPGPDPRILLRLAALLRPYRRRLALAGLALLVASACVLLLGQGLRLVIDQGFLAEDAARLNRVLVGMLAVVGVLAGASALRYYLVTWIGERLAADLRRTVFAHLLDLEPGFFENPGDTDQGAGEIASRLTADTSVLQTLFGSSLSLALRNLIMLVGASALMLITQPWLSGLVLLGIPATLAPLLWFGRRVRRLSRHSQDRVAELGRYAAEALTGIRTIQAFNHEVVDRRDYGTRVEWAFDAAVARTRQRAWLTGAAMLVIFAAVGVMLWQGGQAVLAGRLTAGELSAFVFYAVLAAGAVATLAEVAGDVQRAAGAAERLLELLDARPAIAPPANPHPLPTPVAGEIRLEGVTFTYPGRDRPALVDLDLTIQAGERVALIGPSGAGKSTLFALLLRFHDPDRGRVSLDGLDLRDLDLQALRAGIGLVAQEPVLFTGTAAENLRFGKPEASVEELRRAARDANALAFLEALPQGLDTPLGPGGVQLSGGQRQRLAIARALLKAPSVLLLDEATSALDAESERLVQQALDRLMAERTSLVIAHRLATVMAADRLLVMDEGRLVAAGRHDELLETSPLYRHLAELQFGRRSWSRASSGG</sequence>
<dbReference type="AlphaFoldDB" id="A0A291P614"/>
<dbReference type="InterPro" id="IPR017871">
    <property type="entry name" value="ABC_transporter-like_CS"/>
</dbReference>
<accession>A0A291P614</accession>
<keyword evidence="6 12" id="KW-0067">ATP-binding</keyword>
<feature type="transmembrane region" description="Helical" evidence="9">
    <location>
        <begin position="147"/>
        <end position="165"/>
    </location>
</feature>
<keyword evidence="7 9" id="KW-1133">Transmembrane helix</keyword>
<feature type="domain" description="ABC transporter" evidence="10">
    <location>
        <begin position="347"/>
        <end position="582"/>
    </location>
</feature>
<dbReference type="Gene3D" id="1.20.1560.10">
    <property type="entry name" value="ABC transporter type 1, transmembrane domain"/>
    <property type="match status" value="1"/>
</dbReference>
<dbReference type="PROSITE" id="PS00211">
    <property type="entry name" value="ABC_TRANSPORTER_1"/>
    <property type="match status" value="1"/>
</dbReference>
<dbReference type="Pfam" id="PF00664">
    <property type="entry name" value="ABC_membrane"/>
    <property type="match status" value="1"/>
</dbReference>
<dbReference type="InterPro" id="IPR039421">
    <property type="entry name" value="Type_1_exporter"/>
</dbReference>
<evidence type="ECO:0000256" key="3">
    <source>
        <dbReference type="ARBA" id="ARBA00022475"/>
    </source>
</evidence>
<dbReference type="GO" id="GO:0016887">
    <property type="term" value="F:ATP hydrolysis activity"/>
    <property type="evidence" value="ECO:0007669"/>
    <property type="project" value="InterPro"/>
</dbReference>
<dbReference type="PROSITE" id="PS50929">
    <property type="entry name" value="ABC_TM1F"/>
    <property type="match status" value="1"/>
</dbReference>
<evidence type="ECO:0000259" key="11">
    <source>
        <dbReference type="PROSITE" id="PS50929"/>
    </source>
</evidence>
<dbReference type="Gene3D" id="3.40.50.300">
    <property type="entry name" value="P-loop containing nucleotide triphosphate hydrolases"/>
    <property type="match status" value="1"/>
</dbReference>
<evidence type="ECO:0000256" key="7">
    <source>
        <dbReference type="ARBA" id="ARBA00022989"/>
    </source>
</evidence>
<proteinExistence type="predicted"/>
<dbReference type="InterPro" id="IPR027417">
    <property type="entry name" value="P-loop_NTPase"/>
</dbReference>
<feature type="transmembrane region" description="Helical" evidence="9">
    <location>
        <begin position="290"/>
        <end position="310"/>
    </location>
</feature>
<protein>
    <submittedName>
        <fullName evidence="12">ABC transporter, ATP-binding/permease protein</fullName>
    </submittedName>
</protein>
<evidence type="ECO:0000256" key="9">
    <source>
        <dbReference type="SAM" id="Phobius"/>
    </source>
</evidence>
<dbReference type="GO" id="GO:0005524">
    <property type="term" value="F:ATP binding"/>
    <property type="evidence" value="ECO:0007669"/>
    <property type="project" value="UniProtKB-KW"/>
</dbReference>
<dbReference type="SMART" id="SM00382">
    <property type="entry name" value="AAA"/>
    <property type="match status" value="1"/>
</dbReference>
<gene>
    <name evidence="12" type="ORF">BEI_1321</name>
</gene>